<proteinExistence type="inferred from homology"/>
<dbReference type="Proteomes" id="UP000218896">
    <property type="component" value="Unassembled WGS sequence"/>
</dbReference>
<evidence type="ECO:0000256" key="7">
    <source>
        <dbReference type="ARBA" id="ARBA00023134"/>
    </source>
</evidence>
<dbReference type="PANTHER" id="PTHR11649">
    <property type="entry name" value="MSS1/TRME-RELATED GTP-BINDING PROTEIN"/>
    <property type="match status" value="1"/>
</dbReference>
<dbReference type="InterPro" id="IPR027417">
    <property type="entry name" value="P-loop_NTPase"/>
</dbReference>
<reference evidence="12 13" key="1">
    <citation type="submission" date="2017-08" db="EMBL/GenBank/DDBJ databases">
        <title>Halovibrio sewagensis sp. nov., isolated from wastewater of high salinity.</title>
        <authorList>
            <person name="Dong X."/>
            <person name="Zhang G."/>
        </authorList>
    </citation>
    <scope>NUCLEOTIDE SEQUENCE [LARGE SCALE GENOMIC DNA]</scope>
    <source>
        <strain evidence="12 13">YL5-2</strain>
    </source>
</reference>
<dbReference type="FunFam" id="3.40.50.300:FF:000098">
    <property type="entry name" value="Probable GTP-binding protein EngB"/>
    <property type="match status" value="1"/>
</dbReference>
<dbReference type="InterPro" id="IPR019987">
    <property type="entry name" value="GTP-bd_ribosome_bio_YsxC"/>
</dbReference>
<dbReference type="SUPFAM" id="SSF52540">
    <property type="entry name" value="P-loop containing nucleoside triphosphate hydrolases"/>
    <property type="match status" value="1"/>
</dbReference>
<evidence type="ECO:0000256" key="5">
    <source>
        <dbReference type="ARBA" id="ARBA00022741"/>
    </source>
</evidence>
<dbReference type="HAMAP" id="MF_00321">
    <property type="entry name" value="GTPase_EngB"/>
    <property type="match status" value="1"/>
</dbReference>
<dbReference type="OrthoDB" id="9804921at2"/>
<accession>A0A2A2F8J4</accession>
<keyword evidence="3 10" id="KW-0132">Cell division</keyword>
<evidence type="ECO:0000259" key="11">
    <source>
        <dbReference type="PROSITE" id="PS51706"/>
    </source>
</evidence>
<dbReference type="PANTHER" id="PTHR11649:SF13">
    <property type="entry name" value="ENGB-TYPE G DOMAIN-CONTAINING PROTEIN"/>
    <property type="match status" value="1"/>
</dbReference>
<keyword evidence="5 10" id="KW-0547">Nucleotide-binding</keyword>
<evidence type="ECO:0000313" key="12">
    <source>
        <dbReference type="EMBL" id="PAU81776.1"/>
    </source>
</evidence>
<organism evidence="12 13">
    <name type="scientific">Halovibrio salipaludis</name>
    <dbReference type="NCBI Taxonomy" id="2032626"/>
    <lineage>
        <taxon>Bacteria</taxon>
        <taxon>Pseudomonadati</taxon>
        <taxon>Pseudomonadota</taxon>
        <taxon>Gammaproteobacteria</taxon>
        <taxon>Oceanospirillales</taxon>
        <taxon>Halomonadaceae</taxon>
        <taxon>Halovibrio</taxon>
    </lineage>
</organism>
<dbReference type="InterPro" id="IPR006073">
    <property type="entry name" value="GTP-bd"/>
</dbReference>
<keyword evidence="13" id="KW-1185">Reference proteome</keyword>
<comment type="cofactor">
    <cofactor evidence="1">
        <name>Mg(2+)</name>
        <dbReference type="ChEBI" id="CHEBI:18420"/>
    </cofactor>
</comment>
<dbReference type="Gene3D" id="3.40.50.300">
    <property type="entry name" value="P-loop containing nucleotide triphosphate hydrolases"/>
    <property type="match status" value="1"/>
</dbReference>
<evidence type="ECO:0000256" key="8">
    <source>
        <dbReference type="ARBA" id="ARBA00023210"/>
    </source>
</evidence>
<dbReference type="EMBL" id="NSKD01000001">
    <property type="protein sequence ID" value="PAU81776.1"/>
    <property type="molecule type" value="Genomic_DNA"/>
</dbReference>
<comment type="function">
    <text evidence="10">Necessary for normal cell division and for the maintenance of normal septation.</text>
</comment>
<evidence type="ECO:0000313" key="13">
    <source>
        <dbReference type="Proteomes" id="UP000218896"/>
    </source>
</evidence>
<comment type="caution">
    <text evidence="12">The sequence shown here is derived from an EMBL/GenBank/DDBJ whole genome shotgun (WGS) entry which is preliminary data.</text>
</comment>
<dbReference type="AlphaFoldDB" id="A0A2A2F8J4"/>
<evidence type="ECO:0000256" key="6">
    <source>
        <dbReference type="ARBA" id="ARBA00022842"/>
    </source>
</evidence>
<dbReference type="CDD" id="cd01876">
    <property type="entry name" value="YihA_EngB"/>
    <property type="match status" value="1"/>
</dbReference>
<dbReference type="InterPro" id="IPR030393">
    <property type="entry name" value="G_ENGB_dom"/>
</dbReference>
<keyword evidence="6" id="KW-0460">Magnesium</keyword>
<keyword evidence="9 10" id="KW-0131">Cell cycle</keyword>
<evidence type="ECO:0000256" key="4">
    <source>
        <dbReference type="ARBA" id="ARBA00022723"/>
    </source>
</evidence>
<dbReference type="GO" id="GO:0005525">
    <property type="term" value="F:GTP binding"/>
    <property type="evidence" value="ECO:0007669"/>
    <property type="project" value="UniProtKB-UniRule"/>
</dbReference>
<dbReference type="GO" id="GO:0046872">
    <property type="term" value="F:metal ion binding"/>
    <property type="evidence" value="ECO:0007669"/>
    <property type="project" value="UniProtKB-KW"/>
</dbReference>
<keyword evidence="4" id="KW-0479">Metal-binding</keyword>
<gene>
    <name evidence="10" type="primary">engB</name>
    <name evidence="12" type="ORF">CK501_01075</name>
</gene>
<keyword evidence="8 10" id="KW-0717">Septation</keyword>
<dbReference type="GO" id="GO:0005829">
    <property type="term" value="C:cytosol"/>
    <property type="evidence" value="ECO:0007669"/>
    <property type="project" value="TreeGrafter"/>
</dbReference>
<name>A0A2A2F8J4_9GAMM</name>
<keyword evidence="7 10" id="KW-0342">GTP-binding</keyword>
<evidence type="ECO:0000256" key="9">
    <source>
        <dbReference type="ARBA" id="ARBA00023306"/>
    </source>
</evidence>
<sequence>MDAGRAVTGHSTRIAFNSARFLTSAARLDQCPEDTGREVAFAGRSNSGKSSAINAITRIGNLARTSKTPGRTQLINFFSLSTPGTRLVDLPGYGFARVSRNTQKQWEKHLGDYLAHRQSLVSMTLIMDLRHPLSEFDAMLIEWCEHHGLPMMLLLTKADKLKSNPARRQIESVRRDLEGIECIHHIQPFSALKGQGVEPARNHLSDWLLGVEPASD</sequence>
<evidence type="ECO:0000256" key="2">
    <source>
        <dbReference type="ARBA" id="ARBA00009638"/>
    </source>
</evidence>
<comment type="similarity">
    <text evidence="2 10">Belongs to the TRAFAC class TrmE-Era-EngA-EngB-Septin-like GTPase superfamily. EngB GTPase family.</text>
</comment>
<dbReference type="PROSITE" id="PS51706">
    <property type="entry name" value="G_ENGB"/>
    <property type="match status" value="1"/>
</dbReference>
<evidence type="ECO:0000256" key="10">
    <source>
        <dbReference type="HAMAP-Rule" id="MF_00321"/>
    </source>
</evidence>
<evidence type="ECO:0000256" key="1">
    <source>
        <dbReference type="ARBA" id="ARBA00001946"/>
    </source>
</evidence>
<dbReference type="Pfam" id="PF01926">
    <property type="entry name" value="MMR_HSR1"/>
    <property type="match status" value="1"/>
</dbReference>
<dbReference type="NCBIfam" id="TIGR03598">
    <property type="entry name" value="GTPase_YsxC"/>
    <property type="match status" value="1"/>
</dbReference>
<dbReference type="GO" id="GO:0000917">
    <property type="term" value="P:division septum assembly"/>
    <property type="evidence" value="ECO:0007669"/>
    <property type="project" value="UniProtKB-KW"/>
</dbReference>
<evidence type="ECO:0000256" key="3">
    <source>
        <dbReference type="ARBA" id="ARBA00022618"/>
    </source>
</evidence>
<protein>
    <recommendedName>
        <fullName evidence="10">Probable GTP-binding protein EngB</fullName>
    </recommendedName>
</protein>
<feature type="domain" description="EngB-type G" evidence="11">
    <location>
        <begin position="35"/>
        <end position="210"/>
    </location>
</feature>